<feature type="DNA-binding region" description="H-T-H motif" evidence="2">
    <location>
        <begin position="53"/>
        <end position="72"/>
    </location>
</feature>
<feature type="compositionally biased region" description="Low complexity" evidence="3">
    <location>
        <begin position="10"/>
        <end position="25"/>
    </location>
</feature>
<dbReference type="SUPFAM" id="SSF46689">
    <property type="entry name" value="Homeodomain-like"/>
    <property type="match status" value="1"/>
</dbReference>
<dbReference type="Proteomes" id="UP000308632">
    <property type="component" value="Unassembled WGS sequence"/>
</dbReference>
<proteinExistence type="predicted"/>
<comment type="caution">
    <text evidence="5">The sequence shown here is derived from an EMBL/GenBank/DDBJ whole genome shotgun (WGS) entry which is preliminary data.</text>
</comment>
<dbReference type="Pfam" id="PF00440">
    <property type="entry name" value="TetR_N"/>
    <property type="match status" value="1"/>
</dbReference>
<name>A0A4U5X151_STRGB</name>
<evidence type="ECO:0000256" key="1">
    <source>
        <dbReference type="ARBA" id="ARBA00023125"/>
    </source>
</evidence>
<evidence type="ECO:0000259" key="4">
    <source>
        <dbReference type="PROSITE" id="PS50977"/>
    </source>
</evidence>
<dbReference type="Pfam" id="PF17920">
    <property type="entry name" value="TetR_C_16"/>
    <property type="match status" value="1"/>
</dbReference>
<dbReference type="Gene3D" id="1.10.10.60">
    <property type="entry name" value="Homeodomain-like"/>
    <property type="match status" value="1"/>
</dbReference>
<dbReference type="PANTHER" id="PTHR30055:SF235">
    <property type="entry name" value="TRANSCRIPTIONAL REGULATORY PROTEIN"/>
    <property type="match status" value="1"/>
</dbReference>
<feature type="region of interest" description="Disordered" evidence="3">
    <location>
        <begin position="1"/>
        <end position="33"/>
    </location>
</feature>
<dbReference type="EMBL" id="SZPR01000014">
    <property type="protein sequence ID" value="TKT08400.1"/>
    <property type="molecule type" value="Genomic_DNA"/>
</dbReference>
<dbReference type="AlphaFoldDB" id="A0A4U5X151"/>
<evidence type="ECO:0000256" key="2">
    <source>
        <dbReference type="PROSITE-ProRule" id="PRU00335"/>
    </source>
</evidence>
<keyword evidence="1 2" id="KW-0238">DNA-binding</keyword>
<organism evidence="5 6">
    <name type="scientific">Streptomyces galbus</name>
    <dbReference type="NCBI Taxonomy" id="33898"/>
    <lineage>
        <taxon>Bacteria</taxon>
        <taxon>Bacillati</taxon>
        <taxon>Actinomycetota</taxon>
        <taxon>Actinomycetes</taxon>
        <taxon>Kitasatosporales</taxon>
        <taxon>Streptomycetaceae</taxon>
        <taxon>Streptomyces</taxon>
    </lineage>
</organism>
<dbReference type="GO" id="GO:0003700">
    <property type="term" value="F:DNA-binding transcription factor activity"/>
    <property type="evidence" value="ECO:0007669"/>
    <property type="project" value="TreeGrafter"/>
</dbReference>
<dbReference type="InterPro" id="IPR009057">
    <property type="entry name" value="Homeodomain-like_sf"/>
</dbReference>
<dbReference type="PROSITE" id="PS50977">
    <property type="entry name" value="HTH_TETR_2"/>
    <property type="match status" value="1"/>
</dbReference>
<sequence>MPPDPPPPSSGTGPSPAAPVSSTSRAARRRATEGRVLDRARALFAERGFERTTIRAVAAAAEVDPALVMQYFGTKRNLFEQAVRAVPEPAAGAGTDDLPDRLLASLGLKLGGLPEGTLATLRSMLTDPTAAEHAREALGAQIASVAAALPADEDPELRAALAVTALVGITIGHQLLHLPALRDAPADRLAALLRPALAALTEPHPAGPAPGESAP</sequence>
<gene>
    <name evidence="5" type="ORF">E4U92_17370</name>
</gene>
<dbReference type="PRINTS" id="PR00455">
    <property type="entry name" value="HTHTETR"/>
</dbReference>
<feature type="domain" description="HTH tetR-type" evidence="4">
    <location>
        <begin position="30"/>
        <end position="90"/>
    </location>
</feature>
<dbReference type="InterPro" id="IPR001647">
    <property type="entry name" value="HTH_TetR"/>
</dbReference>
<dbReference type="InterPro" id="IPR050109">
    <property type="entry name" value="HTH-type_TetR-like_transc_reg"/>
</dbReference>
<dbReference type="InterPro" id="IPR041678">
    <property type="entry name" value="TetR_C_16"/>
</dbReference>
<dbReference type="SUPFAM" id="SSF48498">
    <property type="entry name" value="Tetracyclin repressor-like, C-terminal domain"/>
    <property type="match status" value="1"/>
</dbReference>
<protein>
    <submittedName>
        <fullName evidence="5">TetR/AcrR family transcriptional regulator</fullName>
    </submittedName>
</protein>
<dbReference type="InterPro" id="IPR036271">
    <property type="entry name" value="Tet_transcr_reg_TetR-rel_C_sf"/>
</dbReference>
<evidence type="ECO:0000256" key="3">
    <source>
        <dbReference type="SAM" id="MobiDB-lite"/>
    </source>
</evidence>
<accession>A0A4U5X151</accession>
<dbReference type="GO" id="GO:0000976">
    <property type="term" value="F:transcription cis-regulatory region binding"/>
    <property type="evidence" value="ECO:0007669"/>
    <property type="project" value="TreeGrafter"/>
</dbReference>
<evidence type="ECO:0000313" key="5">
    <source>
        <dbReference type="EMBL" id="TKT08400.1"/>
    </source>
</evidence>
<dbReference type="PANTHER" id="PTHR30055">
    <property type="entry name" value="HTH-TYPE TRANSCRIPTIONAL REGULATOR RUTR"/>
    <property type="match status" value="1"/>
</dbReference>
<reference evidence="5 6" key="1">
    <citation type="submission" date="2019-04" db="EMBL/GenBank/DDBJ databases">
        <title>Streptomyces lasaliensis sp.nov., an Actinomycete isolated from soil which produces the polyether antibiotic lasalocid.</title>
        <authorList>
            <person name="Erwin G."/>
            <person name="Haber C."/>
        </authorList>
    </citation>
    <scope>NUCLEOTIDE SEQUENCE [LARGE SCALE GENOMIC DNA]</scope>
    <source>
        <strain evidence="5 6">DSM 40089</strain>
    </source>
</reference>
<evidence type="ECO:0000313" key="6">
    <source>
        <dbReference type="Proteomes" id="UP000308632"/>
    </source>
</evidence>
<dbReference type="Gene3D" id="1.10.357.10">
    <property type="entry name" value="Tetracycline Repressor, domain 2"/>
    <property type="match status" value="1"/>
</dbReference>